<protein>
    <submittedName>
        <fullName evidence="1">Uncharacterized protein</fullName>
    </submittedName>
</protein>
<name>A0A5E4YKI3_9BURK</name>
<dbReference type="EMBL" id="CABPSB010000023">
    <property type="protein sequence ID" value="VVE49032.1"/>
    <property type="molecule type" value="Genomic_DNA"/>
</dbReference>
<reference evidence="1 2" key="1">
    <citation type="submission" date="2019-08" db="EMBL/GenBank/DDBJ databases">
        <authorList>
            <person name="Peeters C."/>
        </authorList>
    </citation>
    <scope>NUCLEOTIDE SEQUENCE [LARGE SCALE GENOMIC DNA]</scope>
    <source>
        <strain evidence="1 2">LMG 31108</strain>
    </source>
</reference>
<proteinExistence type="predicted"/>
<dbReference type="AlphaFoldDB" id="A0A5E4YKI3"/>
<keyword evidence="2" id="KW-1185">Reference proteome</keyword>
<evidence type="ECO:0000313" key="2">
    <source>
        <dbReference type="Proteomes" id="UP000406256"/>
    </source>
</evidence>
<dbReference type="Proteomes" id="UP000406256">
    <property type="component" value="Unassembled WGS sequence"/>
</dbReference>
<gene>
    <name evidence="1" type="ORF">PAN31108_04584</name>
</gene>
<sequence length="45" mass="5209">MTERRRVPRSKTHSKVPEMTQLKAYLHDIETTLEHVLADFALMGA</sequence>
<dbReference type="RefSeq" id="WP_174995113.1">
    <property type="nucleotide sequence ID" value="NZ_CABPSB010000023.1"/>
</dbReference>
<evidence type="ECO:0000313" key="1">
    <source>
        <dbReference type="EMBL" id="VVE49032.1"/>
    </source>
</evidence>
<organism evidence="1 2">
    <name type="scientific">Pandoraea anhela</name>
    <dbReference type="NCBI Taxonomy" id="2508295"/>
    <lineage>
        <taxon>Bacteria</taxon>
        <taxon>Pseudomonadati</taxon>
        <taxon>Pseudomonadota</taxon>
        <taxon>Betaproteobacteria</taxon>
        <taxon>Burkholderiales</taxon>
        <taxon>Burkholderiaceae</taxon>
        <taxon>Pandoraea</taxon>
    </lineage>
</organism>
<accession>A0A5E4YKI3</accession>